<keyword evidence="1" id="KW-0732">Signal</keyword>
<evidence type="ECO:0000313" key="2">
    <source>
        <dbReference type="EMBL" id="MCU7551970.1"/>
    </source>
</evidence>
<dbReference type="Proteomes" id="UP001155483">
    <property type="component" value="Unassembled WGS sequence"/>
</dbReference>
<evidence type="ECO:0000313" key="3">
    <source>
        <dbReference type="Proteomes" id="UP001155483"/>
    </source>
</evidence>
<evidence type="ECO:0000256" key="1">
    <source>
        <dbReference type="SAM" id="SignalP"/>
    </source>
</evidence>
<gene>
    <name evidence="2" type="ORF">OCK74_22815</name>
</gene>
<proteinExistence type="predicted"/>
<reference evidence="2" key="1">
    <citation type="submission" date="2022-09" db="EMBL/GenBank/DDBJ databases">
        <authorList>
            <person name="Yuan C."/>
            <person name="Ke Z."/>
        </authorList>
    </citation>
    <scope>NUCLEOTIDE SEQUENCE</scope>
    <source>
        <strain evidence="2">LB-8</strain>
    </source>
</reference>
<dbReference type="AlphaFoldDB" id="A0A9X2XZA1"/>
<protein>
    <submittedName>
        <fullName evidence="2">Uncharacterized protein</fullName>
    </submittedName>
</protein>
<keyword evidence="3" id="KW-1185">Reference proteome</keyword>
<feature type="signal peptide" evidence="1">
    <location>
        <begin position="1"/>
        <end position="19"/>
    </location>
</feature>
<feature type="chain" id="PRO_5040957083" evidence="1">
    <location>
        <begin position="20"/>
        <end position="842"/>
    </location>
</feature>
<dbReference type="RefSeq" id="WP_279299407.1">
    <property type="nucleotide sequence ID" value="NZ_JAOTIF010000026.1"/>
</dbReference>
<sequence length="842" mass="92638">MKKAILFGWSLLAILFCTAQQVKSYQSLDPKQPIVFGGKYIVYKGDTVTLGPKAFFIDGQLTDAQAAGQPFVYNSVNKALDQLSNGTEAAPMVLYIAPYVYWIDNPDDPEVRVSENGEPPYGKIVKCDWLKFYGLSSNAGNVVLACNRGQTIGAKGNFTMFKFIGQGTSSENITFGNYCNIDLVYPLLPQLNRPKRASAIVQAQLIHCNGDKILARNTRFVSRLNLCPFVGGKRVLFDRCHFESTDDALCGTGVYLDCSLDFYASKPFYSTSGTGAVFLNCDITSHTGDNQQFFTKANGQVAVIDSRLTTPSGTYLGWRDVVPAETRNYQFNVTQNGKPALISKKNPAATVEMAGKPVLDAYRFEYNGKVIYNTYNLLQGNDDWDPMNIRETVLAAAKESGKSYIMQPVQLLIAPTRISLETTKNDVTLTAQVVRYGNYIFTGDTIKWSVAPDQRSLVRLKISENGSTCTVTPTNLNDDTRQVVITATTASGLQAASVLTVAPSKMEAPKFSLAPSIGLMNNGKLHANYKLDMRFKDQSEVTWYRCTDANGSFPVEVAVSRFDTPLLAYTLSPGDIGYYIKVSVAPKHLRCDAGNPVSFIMQTPISAKDVKATSKILYTDFKNLSTKNQPRVIPGFWTWEHFEPAGNDPRFTANKESDAWYYGQGSEGAANMFGLLQGRSAAMRYTPVGDNYGDMKLTMTVAPFKTAGQGFSVAPLYMDVLVKFDTRSMTGYALRFIRTTKYHDAVDCIMVKYENGQVTNMSEPVSTTAFKTSCKITVEVKGNKILAEATTSAPNSTEADRPGVFPAIQMETTIVPNTYGGFGIQYNGGSPTLVKDLKVEWK</sequence>
<reference evidence="2" key="2">
    <citation type="submission" date="2023-04" db="EMBL/GenBank/DDBJ databases">
        <title>Paracnuella aquatica gen. nov., sp. nov., a member of the family Chitinophagaceae isolated from a hot spring.</title>
        <authorList>
            <person name="Wang C."/>
        </authorList>
    </citation>
    <scope>NUCLEOTIDE SEQUENCE</scope>
    <source>
        <strain evidence="2">LB-8</strain>
    </source>
</reference>
<name>A0A9X2XZA1_9BACT</name>
<dbReference type="Gene3D" id="2.160.20.10">
    <property type="entry name" value="Single-stranded right-handed beta-helix, Pectin lyase-like"/>
    <property type="match status" value="1"/>
</dbReference>
<organism evidence="2 3">
    <name type="scientific">Paraflavisolibacter caeni</name>
    <dbReference type="NCBI Taxonomy" id="2982496"/>
    <lineage>
        <taxon>Bacteria</taxon>
        <taxon>Pseudomonadati</taxon>
        <taxon>Bacteroidota</taxon>
        <taxon>Chitinophagia</taxon>
        <taxon>Chitinophagales</taxon>
        <taxon>Chitinophagaceae</taxon>
        <taxon>Paraflavisolibacter</taxon>
    </lineage>
</organism>
<comment type="caution">
    <text evidence="2">The sequence shown here is derived from an EMBL/GenBank/DDBJ whole genome shotgun (WGS) entry which is preliminary data.</text>
</comment>
<dbReference type="EMBL" id="JAOTIF010000026">
    <property type="protein sequence ID" value="MCU7551970.1"/>
    <property type="molecule type" value="Genomic_DNA"/>
</dbReference>
<accession>A0A9X2XZA1</accession>
<dbReference type="InterPro" id="IPR012334">
    <property type="entry name" value="Pectin_lyas_fold"/>
</dbReference>